<proteinExistence type="predicted"/>
<protein>
    <submittedName>
        <fullName evidence="1">Uncharacterized protein</fullName>
    </submittedName>
</protein>
<reference evidence="1 2" key="1">
    <citation type="submission" date="2019-03" db="EMBL/GenBank/DDBJ databases">
        <title>First draft genome of Liparis tanakae, snailfish: a comprehensive survey of snailfish specific genes.</title>
        <authorList>
            <person name="Kim W."/>
            <person name="Song I."/>
            <person name="Jeong J.-H."/>
            <person name="Kim D."/>
            <person name="Kim S."/>
            <person name="Ryu S."/>
            <person name="Song J.Y."/>
            <person name="Lee S.K."/>
        </authorList>
    </citation>
    <scope>NUCLEOTIDE SEQUENCE [LARGE SCALE GENOMIC DNA]</scope>
    <source>
        <tissue evidence="1">Muscle</tissue>
    </source>
</reference>
<accession>A0A4Z2E709</accession>
<dbReference type="AlphaFoldDB" id="A0A4Z2E709"/>
<evidence type="ECO:0000313" key="1">
    <source>
        <dbReference type="EMBL" id="TNN24565.1"/>
    </source>
</evidence>
<comment type="caution">
    <text evidence="1">The sequence shown here is derived from an EMBL/GenBank/DDBJ whole genome shotgun (WGS) entry which is preliminary data.</text>
</comment>
<organism evidence="1 2">
    <name type="scientific">Liparis tanakae</name>
    <name type="common">Tanaka's snailfish</name>
    <dbReference type="NCBI Taxonomy" id="230148"/>
    <lineage>
        <taxon>Eukaryota</taxon>
        <taxon>Metazoa</taxon>
        <taxon>Chordata</taxon>
        <taxon>Craniata</taxon>
        <taxon>Vertebrata</taxon>
        <taxon>Euteleostomi</taxon>
        <taxon>Actinopterygii</taxon>
        <taxon>Neopterygii</taxon>
        <taxon>Teleostei</taxon>
        <taxon>Neoteleostei</taxon>
        <taxon>Acanthomorphata</taxon>
        <taxon>Eupercaria</taxon>
        <taxon>Perciformes</taxon>
        <taxon>Cottioidei</taxon>
        <taxon>Cottales</taxon>
        <taxon>Liparidae</taxon>
        <taxon>Liparis</taxon>
    </lineage>
</organism>
<keyword evidence="2" id="KW-1185">Reference proteome</keyword>
<dbReference type="Proteomes" id="UP000314294">
    <property type="component" value="Unassembled WGS sequence"/>
</dbReference>
<sequence>MPNGPVPVDVVPCGDEDVVSSSRSESVTQSIKCLSSFKLLNPLQTQLSSCSRCSLDIMSYDQ</sequence>
<evidence type="ECO:0000313" key="2">
    <source>
        <dbReference type="Proteomes" id="UP000314294"/>
    </source>
</evidence>
<gene>
    <name evidence="1" type="ORF">EYF80_065309</name>
</gene>
<name>A0A4Z2E709_9TELE</name>
<dbReference type="EMBL" id="SRLO01014987">
    <property type="protein sequence ID" value="TNN24565.1"/>
    <property type="molecule type" value="Genomic_DNA"/>
</dbReference>